<feature type="transmembrane region" description="Helical" evidence="1">
    <location>
        <begin position="45"/>
        <end position="74"/>
    </location>
</feature>
<dbReference type="RefSeq" id="WP_233724615.1">
    <property type="nucleotide sequence ID" value="NZ_JAJVCN010000001.1"/>
</dbReference>
<keyword evidence="1" id="KW-1133">Transmembrane helix</keyword>
<dbReference type="InterPro" id="IPR021401">
    <property type="entry name" value="DUF3040"/>
</dbReference>
<comment type="caution">
    <text evidence="2">The sequence shown here is derived from an EMBL/GenBank/DDBJ whole genome shotgun (WGS) entry which is preliminary data.</text>
</comment>
<evidence type="ECO:0000313" key="2">
    <source>
        <dbReference type="EMBL" id="MCE7003053.1"/>
    </source>
</evidence>
<keyword evidence="1" id="KW-0812">Transmembrane</keyword>
<organism evidence="2 3">
    <name type="scientific">Kibdelosporangium philippinense</name>
    <dbReference type="NCBI Taxonomy" id="211113"/>
    <lineage>
        <taxon>Bacteria</taxon>
        <taxon>Bacillati</taxon>
        <taxon>Actinomycetota</taxon>
        <taxon>Actinomycetes</taxon>
        <taxon>Pseudonocardiales</taxon>
        <taxon>Pseudonocardiaceae</taxon>
        <taxon>Kibdelosporangium</taxon>
    </lineage>
</organism>
<protein>
    <submittedName>
        <fullName evidence="2">DUF3040 domain-containing protein</fullName>
    </submittedName>
</protein>
<dbReference type="Pfam" id="PF11239">
    <property type="entry name" value="DUF3040"/>
    <property type="match status" value="1"/>
</dbReference>
<sequence length="82" mass="9128">MKRREQRALRAIEKSLNADDPGLTRLFRSFGGGGRGRMHWYALPLALLLIFLGVSVGIGILILTGVVLLLVVILKWTARESR</sequence>
<proteinExistence type="predicted"/>
<name>A0ABS8Z570_9PSEU</name>
<reference evidence="2 3" key="1">
    <citation type="submission" date="2021-12" db="EMBL/GenBank/DDBJ databases">
        <title>Genome sequence of Kibdelosporangium philippinense ATCC 49844.</title>
        <authorList>
            <person name="Fedorov E.A."/>
            <person name="Omeragic M."/>
            <person name="Shalygina K.F."/>
            <person name="Maclea K.S."/>
        </authorList>
    </citation>
    <scope>NUCLEOTIDE SEQUENCE [LARGE SCALE GENOMIC DNA]</scope>
    <source>
        <strain evidence="2 3">ATCC 49844</strain>
    </source>
</reference>
<accession>A0ABS8Z570</accession>
<gene>
    <name evidence="2" type="ORF">LWC34_09465</name>
</gene>
<dbReference type="EMBL" id="JAJVCN010000001">
    <property type="protein sequence ID" value="MCE7003053.1"/>
    <property type="molecule type" value="Genomic_DNA"/>
</dbReference>
<keyword evidence="1" id="KW-0472">Membrane</keyword>
<evidence type="ECO:0000256" key="1">
    <source>
        <dbReference type="SAM" id="Phobius"/>
    </source>
</evidence>
<evidence type="ECO:0000313" key="3">
    <source>
        <dbReference type="Proteomes" id="UP001521150"/>
    </source>
</evidence>
<keyword evidence="3" id="KW-1185">Reference proteome</keyword>
<dbReference type="Proteomes" id="UP001521150">
    <property type="component" value="Unassembled WGS sequence"/>
</dbReference>